<feature type="compositionally biased region" description="Polar residues" evidence="1">
    <location>
        <begin position="23"/>
        <end position="35"/>
    </location>
</feature>
<dbReference type="PANTHER" id="PTHR38166">
    <property type="entry name" value="C2H2-TYPE DOMAIN-CONTAINING PROTEIN-RELATED"/>
    <property type="match status" value="1"/>
</dbReference>
<dbReference type="EMBL" id="AQGS01001087">
    <property type="protein sequence ID" value="EPS35652.1"/>
    <property type="molecule type" value="Genomic_DNA"/>
</dbReference>
<accession>S8BK83</accession>
<feature type="compositionally biased region" description="Low complexity" evidence="1">
    <location>
        <begin position="81"/>
        <end position="91"/>
    </location>
</feature>
<evidence type="ECO:0000313" key="3">
    <source>
        <dbReference type="Proteomes" id="UP000015100"/>
    </source>
</evidence>
<reference evidence="2 3" key="1">
    <citation type="journal article" date="2013" name="PLoS Genet.">
        <title>Genomic mechanisms accounting for the adaptation to parasitism in nematode-trapping fungi.</title>
        <authorList>
            <person name="Meerupati T."/>
            <person name="Andersson K.M."/>
            <person name="Friman E."/>
            <person name="Kumar D."/>
            <person name="Tunlid A."/>
            <person name="Ahren D."/>
        </authorList>
    </citation>
    <scope>NUCLEOTIDE SEQUENCE [LARGE SCALE GENOMIC DNA]</scope>
    <source>
        <strain evidence="2 3">CBS 200.50</strain>
    </source>
</reference>
<feature type="compositionally biased region" description="Polar residues" evidence="1">
    <location>
        <begin position="346"/>
        <end position="357"/>
    </location>
</feature>
<feature type="region of interest" description="Disordered" evidence="1">
    <location>
        <begin position="344"/>
        <end position="368"/>
    </location>
</feature>
<name>S8BK83_DACHA</name>
<proteinExistence type="predicted"/>
<dbReference type="Proteomes" id="UP000015100">
    <property type="component" value="Unassembled WGS sequence"/>
</dbReference>
<feature type="region of interest" description="Disordered" evidence="1">
    <location>
        <begin position="16"/>
        <end position="102"/>
    </location>
</feature>
<reference evidence="3" key="2">
    <citation type="submission" date="2013-04" db="EMBL/GenBank/DDBJ databases">
        <title>Genomic mechanisms accounting for the adaptation to parasitism in nematode-trapping fungi.</title>
        <authorList>
            <person name="Ahren D.G."/>
        </authorList>
    </citation>
    <scope>NUCLEOTIDE SEQUENCE [LARGE SCALE GENOMIC DNA]</scope>
    <source>
        <strain evidence="3">CBS 200.50</strain>
    </source>
</reference>
<dbReference type="OrthoDB" id="5419825at2759"/>
<organism evidence="2 3">
    <name type="scientific">Dactylellina haptotyla (strain CBS 200.50)</name>
    <name type="common">Nematode-trapping fungus</name>
    <name type="synonym">Monacrosporium haptotylum</name>
    <dbReference type="NCBI Taxonomy" id="1284197"/>
    <lineage>
        <taxon>Eukaryota</taxon>
        <taxon>Fungi</taxon>
        <taxon>Dikarya</taxon>
        <taxon>Ascomycota</taxon>
        <taxon>Pezizomycotina</taxon>
        <taxon>Orbiliomycetes</taxon>
        <taxon>Orbiliales</taxon>
        <taxon>Orbiliaceae</taxon>
        <taxon>Dactylellina</taxon>
    </lineage>
</organism>
<comment type="caution">
    <text evidence="2">The sequence shown here is derived from an EMBL/GenBank/DDBJ whole genome shotgun (WGS) entry which is preliminary data.</text>
</comment>
<feature type="region of interest" description="Disordered" evidence="1">
    <location>
        <begin position="142"/>
        <end position="210"/>
    </location>
</feature>
<dbReference type="HOGENOM" id="CLU_409938_0_0_1"/>
<sequence length="670" mass="75204">MPQKVNFISTCQNCGFERPYSGKRTNPQAGGNTLKSEVPEKGVISSQLPDYDHNDRNDHSMKDRGQKEQKVQDAAIRIGRESSISSSIINSERVDPSPGKAIDTSIEEYFARLGTSEEEEGYNYPFSTKEKIEWVHKKYPEHGWRGPEPMDTDGSTSRSQNQTKTQETENSKDSVSQKRGRPDDNDKSDGGDDNQSDKNRPPRKLRRNKFTRSLNGRLACPFAKADPNLYLSCVSIGRKNLPGVKEHVRRNHFNTSNPPGLLAAKNWKAVFDFCNPSWPPREYPSPYVDMREIFFNAVNWNSITTSHGEGQEEVDYTYHSLNTTIKAKSSQPKACTLPELRPGPTDITQAFQPQPQSQDDKPTTPVTSQFQTMTTNNVVRTLGDPSDHNVSISESVTPLKPIASPPGSLGCGMCSLIQGTCYTCSFNSDPNELNDPPGWGFSTGISPTLKKAITRMVSLDLDNLLADDIQIGLHLSETFIEKDLGIDTTLPPEDNYYAVISSIDPNGEVFDPNTNFLMPNPQHQSLLISGVSISSDQNPPSPSTSFPSITTSGIQIPMIDTQSRPLGHIENRKKYLLLISRRPADPNSTEGRRWKRFTFDSFGEFRNTFESWLKSAFTDPEFCWRRMEFYNDKERVRLVDIDDVIDDLEGSFCQYRSNDASLFLVMKDGS</sequence>
<dbReference type="AlphaFoldDB" id="S8BK83"/>
<keyword evidence="3" id="KW-1185">Reference proteome</keyword>
<evidence type="ECO:0000256" key="1">
    <source>
        <dbReference type="SAM" id="MobiDB-lite"/>
    </source>
</evidence>
<dbReference type="PANTHER" id="PTHR38166:SF1">
    <property type="entry name" value="C2H2-TYPE DOMAIN-CONTAINING PROTEIN"/>
    <property type="match status" value="1"/>
</dbReference>
<protein>
    <submittedName>
        <fullName evidence="2">Uncharacterized protein</fullName>
    </submittedName>
</protein>
<feature type="compositionally biased region" description="Basic and acidic residues" evidence="1">
    <location>
        <begin position="166"/>
        <end position="200"/>
    </location>
</feature>
<dbReference type="STRING" id="1284197.S8BK83"/>
<feature type="compositionally biased region" description="Basic and acidic residues" evidence="1">
    <location>
        <begin position="50"/>
        <end position="71"/>
    </location>
</feature>
<feature type="compositionally biased region" description="Polar residues" evidence="1">
    <location>
        <begin position="153"/>
        <end position="165"/>
    </location>
</feature>
<feature type="compositionally biased region" description="Basic residues" evidence="1">
    <location>
        <begin position="201"/>
        <end position="210"/>
    </location>
</feature>
<evidence type="ECO:0000313" key="2">
    <source>
        <dbReference type="EMBL" id="EPS35652.1"/>
    </source>
</evidence>
<gene>
    <name evidence="2" type="ORF">H072_10936</name>
</gene>